<protein>
    <submittedName>
        <fullName evidence="1">Hemagglutinin protein</fullName>
    </submittedName>
</protein>
<accession>A0A518RFF2</accession>
<keyword evidence="2" id="KW-1185">Reference proteome</keyword>
<organism evidence="1 2">
    <name type="scientific">Sphingomonas suaedae</name>
    <dbReference type="NCBI Taxonomy" id="2599297"/>
    <lineage>
        <taxon>Bacteria</taxon>
        <taxon>Pseudomonadati</taxon>
        <taxon>Pseudomonadota</taxon>
        <taxon>Alphaproteobacteria</taxon>
        <taxon>Sphingomonadales</taxon>
        <taxon>Sphingomonadaceae</taxon>
        <taxon>Sphingomonas</taxon>
    </lineage>
</organism>
<dbReference type="RefSeq" id="WP_145846534.1">
    <property type="nucleotide sequence ID" value="NZ_CP042239.1"/>
</dbReference>
<evidence type="ECO:0000313" key="2">
    <source>
        <dbReference type="Proteomes" id="UP000318055"/>
    </source>
</evidence>
<dbReference type="OrthoDB" id="580741at2"/>
<dbReference type="KEGG" id="ssua:FPZ54_08990"/>
<dbReference type="EMBL" id="CP042239">
    <property type="protein sequence ID" value="QDX26144.1"/>
    <property type="molecule type" value="Genomic_DNA"/>
</dbReference>
<dbReference type="Proteomes" id="UP000318055">
    <property type="component" value="Chromosome"/>
</dbReference>
<proteinExistence type="predicted"/>
<dbReference type="AlphaFoldDB" id="A0A518RFF2"/>
<reference evidence="1 2" key="1">
    <citation type="submission" date="2019-07" db="EMBL/GenBank/DDBJ databases">
        <title>Sphingomonas alkalisoli sp. nov., isolated from rhizosphere soil of Suaedae salsa.</title>
        <authorList>
            <person name="Zhang H."/>
            <person name="Xu L."/>
            <person name="Zhang J.-X."/>
            <person name="Sun J.-Q."/>
        </authorList>
    </citation>
    <scope>NUCLEOTIDE SEQUENCE [LARGE SCALE GENOMIC DNA]</scope>
    <source>
        <strain evidence="1 2">XS-10</strain>
    </source>
</reference>
<gene>
    <name evidence="1" type="ORF">FPZ54_08990</name>
</gene>
<sequence>MSAEPSFAQAGATPLYWLDPATRITGYLAKDAAALGPSPTLTATWGDAGTYLLFGQPVADADAFLPALEAYLAAFFGSGAPRFLWILDPAQGYLTWTTQDLTVAAGATAGTTIVARRVDLAFADNTLIVRSGGTIAPADNGDAGWGFALGDSAGAGALAFYTTNGQFNAASGTASLCMADASAGCWRARFDVAAPAGGTDGFVLLGCAIRFFTPRPTTGEVHAIDFQVLRQPDATAFSLYANLDAQRPLAGDRSAFGFFGWGGTGTAPTLQSGYATAKGYAVDLTPQASSAPGFPAARLVFAVAPFYATEAPPYGYYLTPEGGYSLNIVDPEDLVSGIERLICGASALEYLGLPSASGSALLFVGGQPAFAQPPSDGGTGSLTSLGTTAWAYAVAPSGQSIRYFAQPEDAPLYAALSGGVPVAAALAEDDAPPFLDFLEVSACSLAAPAPQLAFPMAPFRDIPPDMLDDARTIERIALAPMRRALLSQMALQGGSVPEPAPPETPEERLPAAATVGVTPQGMAVGIDSDGQSWLWAALGQTAASGAEPDLRFTSVRGALRQALLTNNLFMVLGNAQLFNTAGSVEYQLTALDLDVIATLPPELGVPPAVLANVRAYMVAQGYPTYIDLAHFQAALVAADAGITAEQMAVFQRYAGLLSPVVDGWTFRLSPDNWTVPGRAGQTNAYVIYKFNLGRSLADMAADVSSWTWPAAASPTGDPRTASADILQIIAKAASRQGESGALYNAFNAIVTDPNWSGILALSVEVPLDQLPGPLQPLAAGIDPSAFYAHHVGIAATPYQLLDQGLDFGRSTLFGLIDYENEEDQYFSDEIAFAFRVLQLSVGFQNSVVSTFASRVELLINRLFGAPARLFPTVHGNNIILTGAHQVQTLPDGTRHDTYVFAMAGENSFSLDGLILQSVQLISTDMVTTRAASQAGGATVTATFRMAGNLRFYEPPLFDPFCWGEGADGIDGYLRFGNLSIDMAFELGDPVNTTVFRLNDGALSFDLSNSVARPDSLARRFPVRLTNLITTPDPRLAQPIDTDPGGAALMPQDMGFISVTAPIDQGLLSAPWYGLNYTIDLGTLGALAGSASIALSVLAAWSPGPGGQEPNVYVGVKLPGTREAFGVNLPLQGILKLGFRSIEFLVDNTDGEPRTYTLRLRDFALRLLGLSFPPGHNDIVLFGNPDQGSTDKVGWYAAYSQEKSKSGAGNSRVAARAAQSQSRLLARPPAEDGR</sequence>
<name>A0A518RFF2_9SPHN</name>
<evidence type="ECO:0000313" key="1">
    <source>
        <dbReference type="EMBL" id="QDX26144.1"/>
    </source>
</evidence>